<dbReference type="Proteomes" id="UP000003185">
    <property type="component" value="Unassembled WGS sequence"/>
</dbReference>
<name>A0A0H3PE37_HAEI3</name>
<evidence type="ECO:0000313" key="3">
    <source>
        <dbReference type="EMBL" id="EDJ92829.1"/>
    </source>
</evidence>
<evidence type="ECO:0000313" key="4">
    <source>
        <dbReference type="Proteomes" id="UP000003185"/>
    </source>
</evidence>
<dbReference type="EMBL" id="OV040719">
    <property type="protein sequence ID" value="CAH0451529.1"/>
    <property type="molecule type" value="Genomic_DNA"/>
</dbReference>
<dbReference type="Pfam" id="PF10670">
    <property type="entry name" value="DUF4198"/>
    <property type="match status" value="1"/>
</dbReference>
<evidence type="ECO:0000256" key="1">
    <source>
        <dbReference type="SAM" id="SignalP"/>
    </source>
</evidence>
<keyword evidence="1" id="KW-0732">Signal</keyword>
<dbReference type="Proteomes" id="UP000837958">
    <property type="component" value="Chromosome"/>
</dbReference>
<organism evidence="3 4">
    <name type="scientific">Haemophilus influenzae (strain NTHi 3655)</name>
    <dbReference type="NCBI Taxonomy" id="375177"/>
    <lineage>
        <taxon>Bacteria</taxon>
        <taxon>Pseudomonadati</taxon>
        <taxon>Pseudomonadota</taxon>
        <taxon>Gammaproteobacteria</taxon>
        <taxon>Pasteurellales</taxon>
        <taxon>Pasteurellaceae</taxon>
        <taxon>Haemophilus</taxon>
    </lineage>
</organism>
<feature type="signal peptide" evidence="1">
    <location>
        <begin position="1"/>
        <end position="21"/>
    </location>
</feature>
<reference evidence="3 4" key="1">
    <citation type="journal article" date="2007" name="Genome Biol.">
        <title>Characterization and modeling of the Haemophilus influenzae core and supragenomes based on the complete genomic sequences of Rd and 12 clinical nontypeable strains.</title>
        <authorList>
            <person name="Hogg J.S."/>
            <person name="Hu F.Z."/>
            <person name="Janto B."/>
            <person name="Boissy R."/>
            <person name="Hayes J."/>
            <person name="Keefe R."/>
            <person name="Post J.C."/>
            <person name="Ehrlich G.D."/>
        </authorList>
    </citation>
    <scope>NUCLEOTIDE SEQUENCE [LARGE SCALE GENOMIC DNA]</scope>
    <source>
        <strain evidence="3">3655</strain>
        <strain evidence="4">NTHi 3655</strain>
    </source>
</reference>
<evidence type="ECO:0000313" key="2">
    <source>
        <dbReference type="EMBL" id="CAH0451529.1"/>
    </source>
</evidence>
<feature type="chain" id="PRO_5002616977" evidence="1">
    <location>
        <begin position="22"/>
        <end position="227"/>
    </location>
</feature>
<accession>A0A0H3PE37</accession>
<dbReference type="RefSeq" id="WP_005657040.1">
    <property type="nucleotide sequence ID" value="NZ_AAZF01000004.1"/>
</dbReference>
<reference evidence="2" key="3">
    <citation type="submission" date="2024-01" db="EMBL/GenBank/DDBJ databases">
        <authorList>
            <person name="Riesbeck K."/>
        </authorList>
    </citation>
    <scope>NUCLEOTIDE SEQUENCE</scope>
    <source>
        <strain evidence="2">3655</strain>
    </source>
</reference>
<dbReference type="InterPro" id="IPR019613">
    <property type="entry name" value="DUF4198"/>
</dbReference>
<dbReference type="AlphaFoldDB" id="A0A0H3PE37"/>
<evidence type="ECO:0000313" key="5">
    <source>
        <dbReference type="Proteomes" id="UP000837958"/>
    </source>
</evidence>
<gene>
    <name evidence="3" type="ORF">CGSHi3655_05664</name>
    <name evidence="2" type="ORF">KRLU3655_LOCUS1605</name>
</gene>
<proteinExistence type="predicted"/>
<dbReference type="EMBL" id="AAZF01000004">
    <property type="protein sequence ID" value="EDJ92829.1"/>
    <property type="molecule type" value="Genomic_DNA"/>
</dbReference>
<sequence>MELKKIAVGLTALLGMSVANAHNVWLEPASAQGEYVVKFGHEQTETYPESKLKSIQALNAQGKLTAVDYQFRNGEAYLMPKSDLVFVHFDNGVWSKLPSGKYVEKTKREEPTAEFSTNPVKFGKAILKWDSESFKSHQQAYELIPQEKAQANKPLSILVLHNGKPVQGIKVGVSEDAPFNLTNEKGIAQFTPTKGFNKVWAEFEEKVTNNADYDRRSVEYMLTFDAQ</sequence>
<protein>
    <submittedName>
        <fullName evidence="2">DUF4198 domain-containing protein</fullName>
    </submittedName>
    <submittedName>
        <fullName evidence="3">Putative ABC-type Co2+ transport system, periplasmic component</fullName>
    </submittedName>
</protein>
<reference evidence="5" key="2">
    <citation type="submission" date="2021-11" db="EMBL/GenBank/DDBJ databases">
        <authorList>
            <person name="Riesbeck K."/>
        </authorList>
    </citation>
    <scope>NUCLEOTIDE SEQUENCE [LARGE SCALE GENOMIC DNA]</scope>
</reference>